<evidence type="ECO:0000256" key="6">
    <source>
        <dbReference type="ARBA" id="ARBA00023049"/>
    </source>
</evidence>
<feature type="domain" description="MPN" evidence="9">
    <location>
        <begin position="86"/>
        <end position="208"/>
    </location>
</feature>
<dbReference type="InterPro" id="IPR020891">
    <property type="entry name" value="UPF0758_CS"/>
</dbReference>
<proteinExistence type="inferred from homology"/>
<evidence type="ECO:0000256" key="5">
    <source>
        <dbReference type="ARBA" id="ARBA00022833"/>
    </source>
</evidence>
<dbReference type="Gene3D" id="1.10.150.20">
    <property type="entry name" value="5' to 3' exonuclease, C-terminal subdomain"/>
    <property type="match status" value="1"/>
</dbReference>
<evidence type="ECO:0000259" key="9">
    <source>
        <dbReference type="PROSITE" id="PS50249"/>
    </source>
</evidence>
<dbReference type="Pfam" id="PF20582">
    <property type="entry name" value="UPF0758_N"/>
    <property type="match status" value="1"/>
</dbReference>
<keyword evidence="4" id="KW-0378">Hydrolase</keyword>
<comment type="similarity">
    <text evidence="1 7">Belongs to the UPF0758 family.</text>
</comment>
<dbReference type="InterPro" id="IPR010994">
    <property type="entry name" value="RuvA_2-like"/>
</dbReference>
<dbReference type="PROSITE" id="PS50249">
    <property type="entry name" value="MPN"/>
    <property type="match status" value="1"/>
</dbReference>
<keyword evidence="5" id="KW-0862">Zinc</keyword>
<dbReference type="GO" id="GO:0008237">
    <property type="term" value="F:metallopeptidase activity"/>
    <property type="evidence" value="ECO:0007669"/>
    <property type="project" value="UniProtKB-KW"/>
</dbReference>
<dbReference type="CDD" id="cd08071">
    <property type="entry name" value="MPN_DUF2466"/>
    <property type="match status" value="1"/>
</dbReference>
<evidence type="ECO:0000256" key="7">
    <source>
        <dbReference type="RuleBase" id="RU003797"/>
    </source>
</evidence>
<protein>
    <recommendedName>
        <fullName evidence="9">MPN domain-containing protein</fullName>
    </recommendedName>
</protein>
<keyword evidence="3" id="KW-0479">Metal-binding</keyword>
<dbReference type="PANTHER" id="PTHR30471">
    <property type="entry name" value="DNA REPAIR PROTEIN RADC"/>
    <property type="match status" value="1"/>
</dbReference>
<reference evidence="11" key="1">
    <citation type="submission" date="2016-02" db="EMBL/GenBank/DDBJ databases">
        <authorList>
            <person name="Holder M.E."/>
            <person name="Ajami N.J."/>
            <person name="Petrosino J.F."/>
        </authorList>
    </citation>
    <scope>NUCLEOTIDE SEQUENCE [LARGE SCALE GENOMIC DNA]</scope>
    <source>
        <strain evidence="11">CCUG 36733</strain>
    </source>
</reference>
<keyword evidence="2" id="KW-0645">Protease</keyword>
<dbReference type="InterPro" id="IPR046778">
    <property type="entry name" value="UPF0758_N"/>
</dbReference>
<evidence type="ECO:0000313" key="11">
    <source>
        <dbReference type="Proteomes" id="UP000065220"/>
    </source>
</evidence>
<dbReference type="AlphaFoldDB" id="A0A0X8JER1"/>
<dbReference type="GO" id="GO:0046872">
    <property type="term" value="F:metal ion binding"/>
    <property type="evidence" value="ECO:0007669"/>
    <property type="project" value="UniProtKB-KW"/>
</dbReference>
<dbReference type="OrthoDB" id="9804482at2"/>
<dbReference type="Gene3D" id="3.40.140.10">
    <property type="entry name" value="Cytidine Deaminase, domain 2"/>
    <property type="match status" value="1"/>
</dbReference>
<evidence type="ECO:0000256" key="1">
    <source>
        <dbReference type="ARBA" id="ARBA00010243"/>
    </source>
</evidence>
<evidence type="ECO:0000256" key="2">
    <source>
        <dbReference type="ARBA" id="ARBA00022670"/>
    </source>
</evidence>
<dbReference type="SUPFAM" id="SSF47781">
    <property type="entry name" value="RuvA domain 2-like"/>
    <property type="match status" value="1"/>
</dbReference>
<dbReference type="GO" id="GO:0006508">
    <property type="term" value="P:proteolysis"/>
    <property type="evidence" value="ECO:0007669"/>
    <property type="project" value="UniProtKB-KW"/>
</dbReference>
<keyword evidence="11" id="KW-1185">Reference proteome</keyword>
<evidence type="ECO:0000313" key="10">
    <source>
        <dbReference type="EMBL" id="AMD87212.1"/>
    </source>
</evidence>
<evidence type="ECO:0000256" key="8">
    <source>
        <dbReference type="SAM" id="MobiDB-lite"/>
    </source>
</evidence>
<feature type="region of interest" description="Disordered" evidence="8">
    <location>
        <begin position="201"/>
        <end position="223"/>
    </location>
</feature>
<evidence type="ECO:0000256" key="4">
    <source>
        <dbReference type="ARBA" id="ARBA00022801"/>
    </source>
</evidence>
<dbReference type="Pfam" id="PF04002">
    <property type="entry name" value="RadC"/>
    <property type="match status" value="1"/>
</dbReference>
<dbReference type="Proteomes" id="UP000065220">
    <property type="component" value="Chromosome"/>
</dbReference>
<dbReference type="InterPro" id="IPR025657">
    <property type="entry name" value="RadC_JAB"/>
</dbReference>
<dbReference type="InterPro" id="IPR001405">
    <property type="entry name" value="UPF0758"/>
</dbReference>
<dbReference type="InterPro" id="IPR037518">
    <property type="entry name" value="MPN"/>
</dbReference>
<dbReference type="PROSITE" id="PS01302">
    <property type="entry name" value="UPF0758"/>
    <property type="match status" value="1"/>
</dbReference>
<dbReference type="PANTHER" id="PTHR30471:SF3">
    <property type="entry name" value="UPF0758 PROTEIN YEES-RELATED"/>
    <property type="match status" value="1"/>
</dbReference>
<keyword evidence="6" id="KW-0482">Metalloprotease</keyword>
<dbReference type="KEGG" id="ard:AXF14_05950"/>
<accession>A0A0X8JER1</accession>
<name>A0A0X8JER1_ACTRD</name>
<dbReference type="EMBL" id="CP014228">
    <property type="protein sequence ID" value="AMD87212.1"/>
    <property type="molecule type" value="Genomic_DNA"/>
</dbReference>
<dbReference type="STRING" id="111015.AXF14_05950"/>
<dbReference type="NCBIfam" id="TIGR00608">
    <property type="entry name" value="radc"/>
    <property type="match status" value="1"/>
</dbReference>
<sequence length="223" mass="23065">MTLGASALSDAELVAIHLGTGRTGQNVLGLAQSLLDAFEGVGGLSCAGFEDLVRVPGLGPAKATRLVAAFALADRAGTARQGERVQLRSSGDVARVAAPWLRRERAERVVLVLTDQRNCVLSVRPVATGGQGSCAVPIREVVATALRCDAGGIALAHNHPSGDPTPSTADVKTSRAVRRACETVGLRWLGHVVLAGTRWEAAVPSPGGDHAPATDRRGPHRVS</sequence>
<gene>
    <name evidence="10" type="ORF">AXF14_05950</name>
</gene>
<organism evidence="10 11">
    <name type="scientific">Actinomyces radicidentis</name>
    <dbReference type="NCBI Taxonomy" id="111015"/>
    <lineage>
        <taxon>Bacteria</taxon>
        <taxon>Bacillati</taxon>
        <taxon>Actinomycetota</taxon>
        <taxon>Actinomycetes</taxon>
        <taxon>Actinomycetales</taxon>
        <taxon>Actinomycetaceae</taxon>
        <taxon>Actinomyces</taxon>
    </lineage>
</organism>
<evidence type="ECO:0000256" key="3">
    <source>
        <dbReference type="ARBA" id="ARBA00022723"/>
    </source>
</evidence>